<sequence length="480" mass="54703">MTLLGPDGKPIRREPEVSEEVRQIIEQARNIAAQGEPLLALQHLALAYQQDVASDLVIDTTIELLKQGAQQSGIQTNDELTLFQQIRQDRTNPIPYYQLGNRFFQLQRPFLARPFLDRSRQLLAALPSSAFERPELLQLRQAADVDYAQTLMDLGDYEQTLEMFHAINDTYGGLPIWLILEMAECYALLGQMEEAEATYRLITPEALATVTAQLPEMENVYEEVGDLLARVQDFEDPHTMGLREWHYVQTRGILIETNPQPETPGERFVFFQPSEEDVAYVVGITAAFLDARDLAPTKLLWLGDTSEPLARLFAQWWEIEDKNIRPYQIGDNTDNEEELALLCLAHSYDIQDEDIYQDLATAKPGLILFALDLHWTERQPITPDIAGFMTQTCNLPWETRLEISPDGQSATPIQETRDPQTIAQEIGDQFPTTEECERFAQELAETYANCTDLILDHRDGSLIRRPLPIHSPIKSPRFGF</sequence>
<keyword evidence="2" id="KW-1185">Reference proteome</keyword>
<dbReference type="OrthoDB" id="266279at2"/>
<dbReference type="Gene3D" id="1.25.40.10">
    <property type="entry name" value="Tetratricopeptide repeat domain"/>
    <property type="match status" value="1"/>
</dbReference>
<proteinExistence type="predicted"/>
<organism evidence="1 2">
    <name type="scientific">Chthonomonas calidirosea (strain DSM 23976 / ICMP 18418 / T49)</name>
    <dbReference type="NCBI Taxonomy" id="1303518"/>
    <lineage>
        <taxon>Bacteria</taxon>
        <taxon>Bacillati</taxon>
        <taxon>Armatimonadota</taxon>
        <taxon>Chthonomonadia</taxon>
        <taxon>Chthonomonadales</taxon>
        <taxon>Chthonomonadaceae</taxon>
        <taxon>Chthonomonas</taxon>
    </lineage>
</organism>
<evidence type="ECO:0008006" key="3">
    <source>
        <dbReference type="Google" id="ProtNLM"/>
    </source>
</evidence>
<evidence type="ECO:0000313" key="1">
    <source>
        <dbReference type="EMBL" id="CCW34954.1"/>
    </source>
</evidence>
<dbReference type="HOGENOM" id="CLU_605064_0_0_0"/>
<dbReference type="InParanoid" id="S0ETV3"/>
<dbReference type="SUPFAM" id="SSF48452">
    <property type="entry name" value="TPR-like"/>
    <property type="match status" value="1"/>
</dbReference>
<dbReference type="RefSeq" id="WP_016482499.1">
    <property type="nucleotide sequence ID" value="NC_021487.1"/>
</dbReference>
<evidence type="ECO:0000313" key="2">
    <source>
        <dbReference type="Proteomes" id="UP000014227"/>
    </source>
</evidence>
<reference evidence="2" key="1">
    <citation type="submission" date="2013-03" db="EMBL/GenBank/DDBJ databases">
        <title>Genome sequence of Chthonomonas calidirosea, the first sequenced genome from the Armatimonadetes phylum (formally candidate division OP10).</title>
        <authorList>
            <person name="Lee K.C.Y."/>
            <person name="Morgan X.C."/>
            <person name="Dunfield P.F."/>
            <person name="Tamas I."/>
            <person name="Houghton K.M."/>
            <person name="Vyssotski M."/>
            <person name="Ryan J.L.J."/>
            <person name="Lagutin K."/>
            <person name="McDonald I.R."/>
            <person name="Stott M.B."/>
        </authorList>
    </citation>
    <scope>NUCLEOTIDE SEQUENCE [LARGE SCALE GENOMIC DNA]</scope>
    <source>
        <strain evidence="2">DSM 23976 / ICMP 18418 / T49</strain>
    </source>
</reference>
<dbReference type="PATRIC" id="fig|1303518.3.peg.1155"/>
<accession>S0ETV3</accession>
<dbReference type="EMBL" id="HF951689">
    <property type="protein sequence ID" value="CCW34954.1"/>
    <property type="molecule type" value="Genomic_DNA"/>
</dbReference>
<gene>
    <name evidence="1" type="ORF">CCALI_01135</name>
</gene>
<protein>
    <recommendedName>
        <fullName evidence="3">Tetratricopeptide repeat</fullName>
    </recommendedName>
</protein>
<dbReference type="eggNOG" id="COG0457">
    <property type="taxonomic scope" value="Bacteria"/>
</dbReference>
<dbReference type="InterPro" id="IPR011990">
    <property type="entry name" value="TPR-like_helical_dom_sf"/>
</dbReference>
<dbReference type="STRING" id="454171.CP488_00023"/>
<dbReference type="KEGG" id="ccz:CCALI_01135"/>
<dbReference type="Proteomes" id="UP000014227">
    <property type="component" value="Chromosome I"/>
</dbReference>
<name>S0ETV3_CHTCT</name>
<dbReference type="AlphaFoldDB" id="S0ETV3"/>